<evidence type="ECO:0000256" key="9">
    <source>
        <dbReference type="ARBA" id="ARBA00023235"/>
    </source>
</evidence>
<feature type="domain" description="YjeF N-terminal" evidence="11">
    <location>
        <begin position="60"/>
        <end position="278"/>
    </location>
</feature>
<comment type="catalytic activity">
    <reaction evidence="1 10">
        <text>(6R)-NADHX = (6S)-NADHX</text>
        <dbReference type="Rhea" id="RHEA:32215"/>
        <dbReference type="ChEBI" id="CHEBI:64074"/>
        <dbReference type="ChEBI" id="CHEBI:64075"/>
        <dbReference type="EC" id="5.1.99.6"/>
    </reaction>
</comment>
<comment type="caution">
    <text evidence="10">Lacks conserved residue(s) required for the propagation of feature annotation.</text>
</comment>
<proteinExistence type="inferred from homology"/>
<evidence type="ECO:0000256" key="8">
    <source>
        <dbReference type="ARBA" id="ARBA00023027"/>
    </source>
</evidence>
<dbReference type="Gene3D" id="3.40.50.10260">
    <property type="entry name" value="YjeF N-terminal domain"/>
    <property type="match status" value="1"/>
</dbReference>
<reference evidence="12 13" key="2">
    <citation type="journal article" date="2022" name="Mol. Biol. Evol.">
        <title>Comparative Genomics Reveals Insights into the Divergent Evolution of Astigmatic Mites and Household Pest Adaptations.</title>
        <authorList>
            <person name="Xiong Q."/>
            <person name="Wan A.T."/>
            <person name="Liu X."/>
            <person name="Fung C.S."/>
            <person name="Xiao X."/>
            <person name="Malainual N."/>
            <person name="Hou J."/>
            <person name="Wang L."/>
            <person name="Wang M."/>
            <person name="Yang K.Y."/>
            <person name="Cui Y."/>
            <person name="Leung E.L."/>
            <person name="Nong W."/>
            <person name="Shin S.K."/>
            <person name="Au S.W."/>
            <person name="Jeong K.Y."/>
            <person name="Chew F.T."/>
            <person name="Hui J.H."/>
            <person name="Leung T.F."/>
            <person name="Tungtrongchitr A."/>
            <person name="Zhong N."/>
            <person name="Liu Z."/>
            <person name="Tsui S.K."/>
        </authorList>
    </citation>
    <scope>NUCLEOTIDE SEQUENCE [LARGE SCALE GENOMIC DNA]</scope>
    <source>
        <strain evidence="12">Derp</strain>
    </source>
</reference>
<feature type="binding site" evidence="10">
    <location>
        <position position="176"/>
    </location>
    <ligand>
        <name>K(+)</name>
        <dbReference type="ChEBI" id="CHEBI:29103"/>
    </ligand>
</feature>
<evidence type="ECO:0000256" key="5">
    <source>
        <dbReference type="ARBA" id="ARBA00022741"/>
    </source>
</evidence>
<comment type="function">
    <text evidence="10">Catalyzes the epimerization of the S- and R-forms of NAD(P)HX, a damaged form of NAD(P)H that is a result of enzymatic or heat-dependent hydration. This is a prerequisite for the S-specific NAD(P)H-hydrate dehydratase to allow the repair of both epimers of NAD(P)HX.</text>
</comment>
<evidence type="ECO:0000256" key="10">
    <source>
        <dbReference type="HAMAP-Rule" id="MF_03159"/>
    </source>
</evidence>
<keyword evidence="9 10" id="KW-0413">Isomerase</keyword>
<dbReference type="InterPro" id="IPR036652">
    <property type="entry name" value="YjeF_N_dom_sf"/>
</dbReference>
<dbReference type="PROSITE" id="PS51385">
    <property type="entry name" value="YJEF_N"/>
    <property type="match status" value="1"/>
</dbReference>
<dbReference type="PANTHER" id="PTHR13232:SF10">
    <property type="entry name" value="NAD(P)H-HYDRATE EPIMERASE"/>
    <property type="match status" value="1"/>
</dbReference>
<gene>
    <name evidence="12" type="primary">APOA1BP</name>
    <name evidence="12" type="ORF">DERP_009472</name>
</gene>
<keyword evidence="6" id="KW-0521">NADP</keyword>
<protein>
    <recommendedName>
        <fullName evidence="3 10">NAD(P)H-hydrate epimerase</fullName>
        <ecNumber evidence="3 10">5.1.99.6</ecNumber>
    </recommendedName>
    <alternativeName>
        <fullName evidence="10">NAD(P)HX epimerase</fullName>
    </alternativeName>
</protein>
<evidence type="ECO:0000259" key="11">
    <source>
        <dbReference type="PROSITE" id="PS51385"/>
    </source>
</evidence>
<keyword evidence="7 10" id="KW-0630">Potassium</keyword>
<feature type="binding site" evidence="10">
    <location>
        <position position="212"/>
    </location>
    <ligand>
        <name>(6S)-NADPHX</name>
        <dbReference type="ChEBI" id="CHEBI:64076"/>
    </ligand>
</feature>
<dbReference type="Proteomes" id="UP000887458">
    <property type="component" value="Unassembled WGS sequence"/>
</dbReference>
<comment type="cofactor">
    <cofactor evidence="10">
        <name>K(+)</name>
        <dbReference type="ChEBI" id="CHEBI:29103"/>
    </cofactor>
    <text evidence="10">Binds 1 potassium ion per subunit.</text>
</comment>
<evidence type="ECO:0000313" key="13">
    <source>
        <dbReference type="Proteomes" id="UP000887458"/>
    </source>
</evidence>
<keyword evidence="5 10" id="KW-0547">Nucleotide-binding</keyword>
<evidence type="ECO:0000256" key="1">
    <source>
        <dbReference type="ARBA" id="ARBA00000013"/>
    </source>
</evidence>
<evidence type="ECO:0000256" key="3">
    <source>
        <dbReference type="ARBA" id="ARBA00012228"/>
    </source>
</evidence>
<dbReference type="NCBIfam" id="TIGR00197">
    <property type="entry name" value="yjeF_nterm"/>
    <property type="match status" value="1"/>
</dbReference>
<dbReference type="EMBL" id="NJHN03000117">
    <property type="protein sequence ID" value="KAH9413873.1"/>
    <property type="molecule type" value="Genomic_DNA"/>
</dbReference>
<feature type="binding site" evidence="10">
    <location>
        <position position="115"/>
    </location>
    <ligand>
        <name>K(+)</name>
        <dbReference type="ChEBI" id="CHEBI:29103"/>
    </ligand>
</feature>
<keyword evidence="13" id="KW-1185">Reference proteome</keyword>
<dbReference type="Pfam" id="PF03853">
    <property type="entry name" value="YjeF_N"/>
    <property type="match status" value="1"/>
</dbReference>
<name>A0ABQ8IU89_DERPT</name>
<evidence type="ECO:0000256" key="2">
    <source>
        <dbReference type="ARBA" id="ARBA00000909"/>
    </source>
</evidence>
<feature type="binding site" evidence="10">
    <location>
        <position position="215"/>
    </location>
    <ligand>
        <name>K(+)</name>
        <dbReference type="ChEBI" id="CHEBI:29103"/>
    </ligand>
</feature>
<feature type="binding site" evidence="10">
    <location>
        <begin position="114"/>
        <end position="118"/>
    </location>
    <ligand>
        <name>(6S)-NADPHX</name>
        <dbReference type="ChEBI" id="CHEBI:64076"/>
    </ligand>
</feature>
<keyword evidence="8 10" id="KW-0520">NAD</keyword>
<comment type="similarity">
    <text evidence="10">Belongs to the NnrE/AIBP family.</text>
</comment>
<dbReference type="SUPFAM" id="SSF64153">
    <property type="entry name" value="YjeF N-terminal domain-like"/>
    <property type="match status" value="1"/>
</dbReference>
<evidence type="ECO:0000256" key="7">
    <source>
        <dbReference type="ARBA" id="ARBA00022958"/>
    </source>
</evidence>
<feature type="binding site" evidence="10">
    <location>
        <begin position="180"/>
        <end position="186"/>
    </location>
    <ligand>
        <name>(6S)-NADPHX</name>
        <dbReference type="ChEBI" id="CHEBI:64076"/>
    </ligand>
</feature>
<evidence type="ECO:0000256" key="4">
    <source>
        <dbReference type="ARBA" id="ARBA00022723"/>
    </source>
</evidence>
<dbReference type="EC" id="5.1.99.6" evidence="3 10"/>
<dbReference type="InterPro" id="IPR032976">
    <property type="entry name" value="YJEFN_prot_NAXE-like"/>
</dbReference>
<dbReference type="HAMAP" id="MF_01966">
    <property type="entry name" value="NADHX_epimerase"/>
    <property type="match status" value="1"/>
</dbReference>
<keyword evidence="4 10" id="KW-0479">Metal-binding</keyword>
<organism evidence="12 13">
    <name type="scientific">Dermatophagoides pteronyssinus</name>
    <name type="common">European house dust mite</name>
    <dbReference type="NCBI Taxonomy" id="6956"/>
    <lineage>
        <taxon>Eukaryota</taxon>
        <taxon>Metazoa</taxon>
        <taxon>Ecdysozoa</taxon>
        <taxon>Arthropoda</taxon>
        <taxon>Chelicerata</taxon>
        <taxon>Arachnida</taxon>
        <taxon>Acari</taxon>
        <taxon>Acariformes</taxon>
        <taxon>Sarcoptiformes</taxon>
        <taxon>Astigmata</taxon>
        <taxon>Psoroptidia</taxon>
        <taxon>Analgoidea</taxon>
        <taxon>Pyroglyphidae</taxon>
        <taxon>Dermatophagoidinae</taxon>
        <taxon>Dermatophagoides</taxon>
    </lineage>
</organism>
<dbReference type="InterPro" id="IPR004443">
    <property type="entry name" value="YjeF_N_dom"/>
</dbReference>
<dbReference type="PANTHER" id="PTHR13232">
    <property type="entry name" value="NAD(P)H-HYDRATE EPIMERASE"/>
    <property type="match status" value="1"/>
</dbReference>
<evidence type="ECO:0000313" key="12">
    <source>
        <dbReference type="EMBL" id="KAH9413873.1"/>
    </source>
</evidence>
<comment type="caution">
    <text evidence="12">The sequence shown here is derived from an EMBL/GenBank/DDBJ whole genome shotgun (WGS) entry which is preliminary data.</text>
</comment>
<sequence length="294" mass="33753">MKFLRFVNHHLISINFRKIDHKFLLWSYNLNLNFLTSMKRSIFNDNNNISQMKFLSQTEAIAVDQELFNEYQFSVDQLMELAGLSVASAIYKSGSLDSFYKPPRSVLIICGPGNNGGDGLVVARHLKHFGYQPVILYPKQGKGQLFANLVNQCKRMDIEFINNVDNNLDRYELIVDALFGFSYKPPLRPESRPILEYLARIDHQQKRLISIDIPSGWHVEQGPPSSENDQSSTPIIKPDCLISLTAPKKCAKYFHGQLHWLGGRFVPQSLARKYQLNLPDYPNDEQCLLINFSK</sequence>
<accession>A0ABQ8IU89</accession>
<comment type="catalytic activity">
    <reaction evidence="2 10">
        <text>(6R)-NADPHX = (6S)-NADPHX</text>
        <dbReference type="Rhea" id="RHEA:32227"/>
        <dbReference type="ChEBI" id="CHEBI:64076"/>
        <dbReference type="ChEBI" id="CHEBI:64077"/>
        <dbReference type="EC" id="5.1.99.6"/>
    </reaction>
</comment>
<evidence type="ECO:0000256" key="6">
    <source>
        <dbReference type="ARBA" id="ARBA00022857"/>
    </source>
</evidence>
<reference evidence="12 13" key="1">
    <citation type="journal article" date="2018" name="J. Allergy Clin. Immunol.">
        <title>High-quality assembly of Dermatophagoides pteronyssinus genome and transcriptome reveals a wide range of novel allergens.</title>
        <authorList>
            <person name="Liu X.Y."/>
            <person name="Yang K.Y."/>
            <person name="Wang M.Q."/>
            <person name="Kwok J.S."/>
            <person name="Zeng X."/>
            <person name="Yang Z."/>
            <person name="Xiao X.J."/>
            <person name="Lau C.P."/>
            <person name="Li Y."/>
            <person name="Huang Z.M."/>
            <person name="Ba J.G."/>
            <person name="Yim A.K."/>
            <person name="Ouyang C.Y."/>
            <person name="Ngai S.M."/>
            <person name="Chan T.F."/>
            <person name="Leung E.L."/>
            <person name="Liu L."/>
            <person name="Liu Z.G."/>
            <person name="Tsui S.K."/>
        </authorList>
    </citation>
    <scope>NUCLEOTIDE SEQUENCE [LARGE SCALE GENOMIC DNA]</scope>
    <source>
        <strain evidence="12">Derp</strain>
    </source>
</reference>